<dbReference type="PANTHER" id="PTHR43559">
    <property type="entry name" value="HYDROLASE YCAC-RELATED"/>
    <property type="match status" value="1"/>
</dbReference>
<dbReference type="Gene3D" id="3.40.50.850">
    <property type="entry name" value="Isochorismatase-like"/>
    <property type="match status" value="1"/>
</dbReference>
<reference evidence="2 3" key="1">
    <citation type="submission" date="2016-02" db="EMBL/GenBank/DDBJ databases">
        <authorList>
            <person name="Wen L."/>
            <person name="He K."/>
            <person name="Yang H."/>
        </authorList>
    </citation>
    <scope>NUCLEOTIDE SEQUENCE [LARGE SCALE GENOMIC DNA]</scope>
    <source>
        <strain evidence="2 3">TSA40</strain>
    </source>
</reference>
<protein>
    <submittedName>
        <fullName evidence="2">Hydrolase</fullName>
    </submittedName>
</protein>
<dbReference type="InterPro" id="IPR053152">
    <property type="entry name" value="Hydrolase_YcaC-like"/>
</dbReference>
<gene>
    <name evidence="2" type="ORF">AYR66_16360</name>
</gene>
<dbReference type="InterPro" id="IPR000868">
    <property type="entry name" value="Isochorismatase-like_dom"/>
</dbReference>
<organism evidence="2 3">
    <name type="scientific">Noviherbaspirillum denitrificans</name>
    <dbReference type="NCBI Taxonomy" id="1968433"/>
    <lineage>
        <taxon>Bacteria</taxon>
        <taxon>Pseudomonadati</taxon>
        <taxon>Pseudomonadota</taxon>
        <taxon>Betaproteobacteria</taxon>
        <taxon>Burkholderiales</taxon>
        <taxon>Oxalobacteraceae</taxon>
        <taxon>Noviherbaspirillum</taxon>
    </lineage>
</organism>
<dbReference type="OrthoDB" id="9789777at2"/>
<dbReference type="CDD" id="cd01012">
    <property type="entry name" value="YcaC_related"/>
    <property type="match status" value="1"/>
</dbReference>
<comment type="caution">
    <text evidence="2">The sequence shown here is derived from an EMBL/GenBank/DDBJ whole genome shotgun (WGS) entry which is preliminary data.</text>
</comment>
<proteinExistence type="predicted"/>
<name>A0A254TF75_9BURK</name>
<feature type="domain" description="Isochorismatase-like" evidence="1">
    <location>
        <begin position="15"/>
        <end position="165"/>
    </location>
</feature>
<dbReference type="SUPFAM" id="SSF52499">
    <property type="entry name" value="Isochorismatase-like hydrolases"/>
    <property type="match status" value="1"/>
</dbReference>
<evidence type="ECO:0000313" key="2">
    <source>
        <dbReference type="EMBL" id="OWW20807.1"/>
    </source>
</evidence>
<dbReference type="InterPro" id="IPR036380">
    <property type="entry name" value="Isochorismatase-like_sf"/>
</dbReference>
<evidence type="ECO:0000313" key="3">
    <source>
        <dbReference type="Proteomes" id="UP000197535"/>
    </source>
</evidence>
<keyword evidence="2" id="KW-0378">Hydrolase</keyword>
<dbReference type="Pfam" id="PF00857">
    <property type="entry name" value="Isochorismatase"/>
    <property type="match status" value="1"/>
</dbReference>
<dbReference type="EMBL" id="LSTO01000001">
    <property type="protein sequence ID" value="OWW20807.1"/>
    <property type="molecule type" value="Genomic_DNA"/>
</dbReference>
<dbReference type="RefSeq" id="WP_088707672.1">
    <property type="nucleotide sequence ID" value="NZ_LSTO01000001.1"/>
</dbReference>
<sequence>MAIPFSKQRLSPEDSALILIDHQSGIMQLVHDYPPAEFRNNVLALAKLGKAHDLPTVLTTSYDEGPNGPLIPELRAMYPDAPLIRRPGQISAWDNEDFVAAVRATGRKKLIMAGVTTDVCLAFPAMQAAEEGFTVYAVVDASGANDTATQQMAVQRMSAAGVIPVNWIVVAAELQRDWRLPSAPKTGEIFHQHLHNYGMLIDNFAAQQAARAQ</sequence>
<keyword evidence="3" id="KW-1185">Reference proteome</keyword>
<dbReference type="AlphaFoldDB" id="A0A254TF75"/>
<dbReference type="PANTHER" id="PTHR43559:SF3">
    <property type="entry name" value="HYDROLASE YCAC-RELATED"/>
    <property type="match status" value="1"/>
</dbReference>
<accession>A0A254TF75</accession>
<dbReference type="Proteomes" id="UP000197535">
    <property type="component" value="Unassembled WGS sequence"/>
</dbReference>
<evidence type="ECO:0000259" key="1">
    <source>
        <dbReference type="Pfam" id="PF00857"/>
    </source>
</evidence>
<dbReference type="GO" id="GO:0016787">
    <property type="term" value="F:hydrolase activity"/>
    <property type="evidence" value="ECO:0007669"/>
    <property type="project" value="UniProtKB-KW"/>
</dbReference>